<proteinExistence type="predicted"/>
<gene>
    <name evidence="3" type="ORF">LMXM_31_3440</name>
</gene>
<feature type="signal peptide" evidence="2">
    <location>
        <begin position="1"/>
        <end position="35"/>
    </location>
</feature>
<dbReference type="PhylomeDB" id="E9B3C8"/>
<dbReference type="OrthoDB" id="247936at2759"/>
<protein>
    <submittedName>
        <fullName evidence="3">Uncharacterized protein</fullName>
    </submittedName>
</protein>
<reference evidence="3 4" key="1">
    <citation type="journal article" date="2011" name="Genome Res.">
        <title>Chromosome and gene copy number variation allow major structural change between species and strains of Leishmania.</title>
        <authorList>
            <person name="Rogers M.B."/>
            <person name="Hilley J.D."/>
            <person name="Dickens N.J."/>
            <person name="Wilkes J."/>
            <person name="Bates P.A."/>
            <person name="Depledge D.P."/>
            <person name="Harris D."/>
            <person name="Her Y."/>
            <person name="Herzyk P."/>
            <person name="Imamura H."/>
            <person name="Otto T.D."/>
            <person name="Sanders M."/>
            <person name="Seeger K."/>
            <person name="Dujardin J.C."/>
            <person name="Berriman M."/>
            <person name="Smith D.F."/>
            <person name="Hertz-Fowler C."/>
            <person name="Mottram J.C."/>
        </authorList>
    </citation>
    <scope>NUCLEOTIDE SEQUENCE [LARGE SCALE GENOMIC DNA]</scope>
    <source>
        <strain evidence="3 4">MHOM/GT/2001/U1103</strain>
    </source>
</reference>
<evidence type="ECO:0000256" key="1">
    <source>
        <dbReference type="SAM" id="MobiDB-lite"/>
    </source>
</evidence>
<organism evidence="3 4">
    <name type="scientific">Leishmania mexicana (strain MHOM/GT/2001/U1103)</name>
    <dbReference type="NCBI Taxonomy" id="929439"/>
    <lineage>
        <taxon>Eukaryota</taxon>
        <taxon>Discoba</taxon>
        <taxon>Euglenozoa</taxon>
        <taxon>Kinetoplastea</taxon>
        <taxon>Metakinetoplastina</taxon>
        <taxon>Trypanosomatida</taxon>
        <taxon>Trypanosomatidae</taxon>
        <taxon>Leishmaniinae</taxon>
        <taxon>Leishmania</taxon>
    </lineage>
</organism>
<keyword evidence="4" id="KW-1185">Reference proteome</keyword>
<keyword evidence="2" id="KW-0732">Signal</keyword>
<evidence type="ECO:0000313" key="4">
    <source>
        <dbReference type="Proteomes" id="UP000007259"/>
    </source>
</evidence>
<dbReference type="EMBL" id="FR799584">
    <property type="protein sequence ID" value="CBZ29745.1"/>
    <property type="molecule type" value="Genomic_DNA"/>
</dbReference>
<accession>E9B3C8</accession>
<dbReference type="Proteomes" id="UP000007259">
    <property type="component" value="Chromosome 31"/>
</dbReference>
<dbReference type="RefSeq" id="XP_003878196.1">
    <property type="nucleotide sequence ID" value="XM_003878147.1"/>
</dbReference>
<feature type="chain" id="PRO_5003236514" evidence="2">
    <location>
        <begin position="36"/>
        <end position="864"/>
    </location>
</feature>
<dbReference type="GeneID" id="13453379"/>
<evidence type="ECO:0000256" key="2">
    <source>
        <dbReference type="SAM" id="SignalP"/>
    </source>
</evidence>
<dbReference type="VEuPathDB" id="TriTrypDB:LmxM.31.3440"/>
<sequence length="864" mass="92257">MCSCLYTRPHSILLRLLLALRASPLLFRYAVFVHGATITFHVLRLLDYPDPSCLPLLCLYHLLNDGTAGSGIRCTTSAPGLHVIRETACMKLEWIKRKLLRKSAQAASGHCVVQYRRSAASPIVDGDATASSPTASASLKQSAYVIAERMEPSGCACLLVGRRRQKPSLSLPASPRRRVIIPGIVPGTVLRTRASVVEWIHKCRQLPASTEYTVLMRSGKQVPRHAADAGLAALPCGLAAANACQRCPWMAVGNSGENATAKHTCWRTSLEGAARNVWASAATADGAATLARTHDDAMRCCLFLEPFAVKVTPNRLLGLQLFFVPLEGTDSPASSHSRLADSAAPACGTPAAATAVVYIEREGLSRPLSVAAHICRREPAPPAAASGGVVELSPESLDFTQECLLESLEQKRLVPALQRWATQLPTSTQARLLGVFISQPFTWAPRSETTTSLQVILVVERNTDVLGMQSPLCSPSHPDDLLSTEEQQLVEVVTAAAPLIHEVEVLVWVQCTSDETRGTAAGETALHRLYPTLSRDALTADVRCEDWQNGCDPAKDGTKARELVRGQVTQTVRCWCHPLRKELSVNLPPYHAALCAVPLPWLGKARRRRPPSRHSSEHHTASSPALHTGAAAGKTERAFASACSQRLPWVPTFWRHPGALDACCSVLLSVILEGTNLPTMATSAVTEGGTPHRPWRLEVCAPRVSAHLFAAAEADVSAAAGQTILDGAVVALAREAERIVALGGKSEQAGHFFSCGAPLPPTSFSSSSTPRRVLVSVRESDGAATAVTPAFVKEVLGAVHTQPARLCFYECTSIMKAAALGAQVAAVLQHAQHVGQSVSVDTGIVDVDPLASSFVAYACVSVHV</sequence>
<feature type="region of interest" description="Disordered" evidence="1">
    <location>
        <begin position="606"/>
        <end position="630"/>
    </location>
</feature>
<dbReference type="KEGG" id="lmi:LMXM_31_3440"/>
<dbReference type="OMA" id="TFWRHPG"/>
<dbReference type="AlphaFoldDB" id="E9B3C8"/>
<evidence type="ECO:0000313" key="3">
    <source>
        <dbReference type="EMBL" id="CBZ29745.1"/>
    </source>
</evidence>
<name>E9B3C8_LEIMU</name>